<feature type="compositionally biased region" description="Polar residues" evidence="1">
    <location>
        <begin position="424"/>
        <end position="449"/>
    </location>
</feature>
<dbReference type="eggNOG" id="ENOG502QVFG">
    <property type="taxonomic scope" value="Eukaryota"/>
</dbReference>
<reference evidence="3" key="1">
    <citation type="submission" date="2016-03" db="EMBL/GenBank/DDBJ databases">
        <title>Updated assembly of Pseudogymnoascus destructans, the fungus causing white-nose syndrome of bats.</title>
        <authorList>
            <person name="Palmer J.M."/>
            <person name="Drees K.P."/>
            <person name="Foster J.T."/>
            <person name="Lindner D.L."/>
        </authorList>
    </citation>
    <scope>NUCLEOTIDE SEQUENCE [LARGE SCALE GENOMIC DNA]</scope>
    <source>
        <strain evidence="3">20631-21</strain>
    </source>
</reference>
<feature type="transmembrane region" description="Helical" evidence="2">
    <location>
        <begin position="33"/>
        <end position="57"/>
    </location>
</feature>
<feature type="compositionally biased region" description="Gly residues" evidence="1">
    <location>
        <begin position="753"/>
        <end position="774"/>
    </location>
</feature>
<protein>
    <recommendedName>
        <fullName evidence="4">Vacuolar membrane protein</fullName>
    </recommendedName>
</protein>
<dbReference type="InterPro" id="IPR031606">
    <property type="entry name" value="Kch1/2"/>
</dbReference>
<feature type="transmembrane region" description="Helical" evidence="2">
    <location>
        <begin position="77"/>
        <end position="95"/>
    </location>
</feature>
<dbReference type="GO" id="GO:0015079">
    <property type="term" value="F:potassium ion transmembrane transporter activity"/>
    <property type="evidence" value="ECO:0007669"/>
    <property type="project" value="InterPro"/>
</dbReference>
<dbReference type="PANTHER" id="PTHR36424">
    <property type="entry name" value="PHEROMONE-REGULATED MEMBRANE PROTEIN 6"/>
    <property type="match status" value="1"/>
</dbReference>
<dbReference type="EMBL" id="KV441388">
    <property type="protein sequence ID" value="OAF61890.1"/>
    <property type="molecule type" value="Genomic_DNA"/>
</dbReference>
<feature type="compositionally biased region" description="Polar residues" evidence="1">
    <location>
        <begin position="332"/>
        <end position="353"/>
    </location>
</feature>
<dbReference type="AlphaFoldDB" id="A0A177AJE4"/>
<name>A0A177AJE4_9PEZI</name>
<dbReference type="Pfam" id="PF16944">
    <property type="entry name" value="KCH"/>
    <property type="match status" value="1"/>
</dbReference>
<dbReference type="Proteomes" id="UP000077154">
    <property type="component" value="Unassembled WGS sequence"/>
</dbReference>
<evidence type="ECO:0000256" key="2">
    <source>
        <dbReference type="SAM" id="Phobius"/>
    </source>
</evidence>
<evidence type="ECO:0008006" key="4">
    <source>
        <dbReference type="Google" id="ProtNLM"/>
    </source>
</evidence>
<feature type="compositionally biased region" description="Gly residues" evidence="1">
    <location>
        <begin position="466"/>
        <end position="477"/>
    </location>
</feature>
<accession>A0A177AJE4</accession>
<organism evidence="3">
    <name type="scientific">Pseudogymnoascus destructans</name>
    <dbReference type="NCBI Taxonomy" id="655981"/>
    <lineage>
        <taxon>Eukaryota</taxon>
        <taxon>Fungi</taxon>
        <taxon>Dikarya</taxon>
        <taxon>Ascomycota</taxon>
        <taxon>Pezizomycotina</taxon>
        <taxon>Leotiomycetes</taxon>
        <taxon>Thelebolales</taxon>
        <taxon>Thelebolaceae</taxon>
        <taxon>Pseudogymnoascus</taxon>
    </lineage>
</organism>
<dbReference type="GO" id="GO:0005886">
    <property type="term" value="C:plasma membrane"/>
    <property type="evidence" value="ECO:0007669"/>
    <property type="project" value="InterPro"/>
</dbReference>
<feature type="compositionally biased region" description="Polar residues" evidence="1">
    <location>
        <begin position="485"/>
        <end position="498"/>
    </location>
</feature>
<feature type="compositionally biased region" description="Polar residues" evidence="1">
    <location>
        <begin position="698"/>
        <end position="711"/>
    </location>
</feature>
<feature type="transmembrane region" description="Helical" evidence="2">
    <location>
        <begin position="225"/>
        <end position="253"/>
    </location>
</feature>
<gene>
    <name evidence="3" type="ORF">VC83_01428</name>
</gene>
<evidence type="ECO:0000313" key="3">
    <source>
        <dbReference type="EMBL" id="OAF61890.1"/>
    </source>
</evidence>
<dbReference type="OrthoDB" id="2128042at2759"/>
<keyword evidence="2" id="KW-0812">Transmembrane</keyword>
<keyword evidence="2" id="KW-1133">Transmembrane helix</keyword>
<feature type="compositionally biased region" description="Polar residues" evidence="1">
    <location>
        <begin position="546"/>
        <end position="577"/>
    </location>
</feature>
<feature type="region of interest" description="Disordered" evidence="1">
    <location>
        <begin position="322"/>
        <end position="384"/>
    </location>
</feature>
<dbReference type="RefSeq" id="XP_024327164.1">
    <property type="nucleotide sequence ID" value="XM_024465106.1"/>
</dbReference>
<feature type="compositionally biased region" description="Polar residues" evidence="1">
    <location>
        <begin position="664"/>
        <end position="684"/>
    </location>
</feature>
<feature type="region of interest" description="Disordered" evidence="1">
    <location>
        <begin position="398"/>
        <end position="774"/>
    </location>
</feature>
<sequence length="774" mass="84086">MLCARKKAKDIKLEEKWDFISLQDFKSSSFFEYLAYGYLWLSLVISVAVYGVDTFTAYNLIALNKFTSIEPVIKLDISKWIFAGCIIASWVNVIYEHIRAHLIIRRGAVAESYLDSLAVRLQAIRVFGQGRGWKRFLVFSELTKSKKGAEYVALFTYFSFQSWIRVIFCSGPRQVINALTLRSVYIAELDPKNKDAATSILQFFKNFGILADQDKKQAVVLSGMVFTLVIWVFAALSLLLAMLFYLLFLWHYIPNGDGGLSGYCERKINGRLQKIVSVKINKAIEDEERKRIKGNQKAFKNGEKPTLGRQATLPTLFDTKDDKLPTMPMLNRNDTTTTLPMYTSRPGTPSSLQPKLPDFELSNMDQKRPVPSRLNTATSASSYGASSSLVANAAGMGYSRSGSPAPPMPGQEGSNGVPFPAPQRTMTGGTNASQGSSWAQQQRVPQQLRSGPAPLKRQGTQDSYGSGMGNGNGGGFGPPARQMTEDSYNSYNPPSRNMTPFDRVASPMDRSMGNNTPFDRVGSPMDRSMGGNTPLARIASPMDRSMGNNTPITRTDSPLSYTSRPGQNYTPAPSALSQDPYAPQRNNQQSQNHDSYDPYSTASPTRATHGSGIAMDDEPTLPSFDAPTIVAPPRSDTPSSHYVPSIASIRGAGDGYARPGPSLAGQNGQTRYGRSTPSQGSIESSVGRRTPAFDTSDRSNGNMYASQQQQGRMGMGVAPPTGSYAQPVRSASAGVGQQQQYARPPPERNMTEPGGGYNAYGGGGGGGGGGGYRQ</sequence>
<evidence type="ECO:0000256" key="1">
    <source>
        <dbReference type="SAM" id="MobiDB-lite"/>
    </source>
</evidence>
<dbReference type="PANTHER" id="PTHR36424:SF1">
    <property type="entry name" value="LOW AFFINITY K(+) TRANSPORTER 1-RELATED"/>
    <property type="match status" value="1"/>
</dbReference>
<keyword evidence="2" id="KW-0472">Membrane</keyword>
<dbReference type="GeneID" id="36284517"/>
<proteinExistence type="predicted"/>
<dbReference type="VEuPathDB" id="FungiDB:GMDG_05863"/>
<feature type="compositionally biased region" description="Polar residues" evidence="1">
    <location>
        <begin position="584"/>
        <end position="608"/>
    </location>
</feature>